<protein>
    <submittedName>
        <fullName evidence="1">Uncharacterized protein</fullName>
    </submittedName>
</protein>
<sequence length="34" mass="3773">MFPTSVPFLLVFQKEPGGGTRGSQFFRSRTRALG</sequence>
<reference evidence="1" key="1">
    <citation type="submission" date="2014-09" db="EMBL/GenBank/DDBJ databases">
        <authorList>
            <person name="Magalhaes I.L.F."/>
            <person name="Oliveira U."/>
            <person name="Santos F.R."/>
            <person name="Vidigal T.H.D.A."/>
            <person name="Brescovit A.D."/>
            <person name="Santos A.J."/>
        </authorList>
    </citation>
    <scope>NUCLEOTIDE SEQUENCE</scope>
    <source>
        <tissue evidence="1">Shoot tissue taken approximately 20 cm above the soil surface</tissue>
    </source>
</reference>
<evidence type="ECO:0000313" key="1">
    <source>
        <dbReference type="EMBL" id="JAD57996.1"/>
    </source>
</evidence>
<organism evidence="1">
    <name type="scientific">Arundo donax</name>
    <name type="common">Giant reed</name>
    <name type="synonym">Donax arundinaceus</name>
    <dbReference type="NCBI Taxonomy" id="35708"/>
    <lineage>
        <taxon>Eukaryota</taxon>
        <taxon>Viridiplantae</taxon>
        <taxon>Streptophyta</taxon>
        <taxon>Embryophyta</taxon>
        <taxon>Tracheophyta</taxon>
        <taxon>Spermatophyta</taxon>
        <taxon>Magnoliopsida</taxon>
        <taxon>Liliopsida</taxon>
        <taxon>Poales</taxon>
        <taxon>Poaceae</taxon>
        <taxon>PACMAD clade</taxon>
        <taxon>Arundinoideae</taxon>
        <taxon>Arundineae</taxon>
        <taxon>Arundo</taxon>
    </lineage>
</organism>
<proteinExistence type="predicted"/>
<accession>A0A0A9B3Q4</accession>
<dbReference type="AlphaFoldDB" id="A0A0A9B3Q4"/>
<dbReference type="EMBL" id="GBRH01239899">
    <property type="protein sequence ID" value="JAD57996.1"/>
    <property type="molecule type" value="Transcribed_RNA"/>
</dbReference>
<name>A0A0A9B3Q4_ARUDO</name>
<reference evidence="1" key="2">
    <citation type="journal article" date="2015" name="Data Brief">
        <title>Shoot transcriptome of the giant reed, Arundo donax.</title>
        <authorList>
            <person name="Barrero R.A."/>
            <person name="Guerrero F.D."/>
            <person name="Moolhuijzen P."/>
            <person name="Goolsby J.A."/>
            <person name="Tidwell J."/>
            <person name="Bellgard S.E."/>
            <person name="Bellgard M.I."/>
        </authorList>
    </citation>
    <scope>NUCLEOTIDE SEQUENCE</scope>
    <source>
        <tissue evidence="1">Shoot tissue taken approximately 20 cm above the soil surface</tissue>
    </source>
</reference>